<dbReference type="AlphaFoldDB" id="A0A0B7N6W2"/>
<protein>
    <recommendedName>
        <fullName evidence="3">F-box domain-containing protein</fullName>
    </recommendedName>
</protein>
<dbReference type="OrthoDB" id="10503698at2759"/>
<evidence type="ECO:0008006" key="3">
    <source>
        <dbReference type="Google" id="ProtNLM"/>
    </source>
</evidence>
<gene>
    <name evidence="1" type="primary">PARPA_04534.1 scaffold 14269</name>
</gene>
<keyword evidence="2" id="KW-1185">Reference proteome</keyword>
<sequence length="337" mass="38827">MDTLPTEILEEIFDRLSGTLEDLVAIFELCPNIETIGCSGNATFERKFLWKSILESNGQHPHLKQFYETDSGWDANGINEYNQLSLRFKNSLTRLILIPQSDEASRDIDYCSLKNEIQKFESLEQLQLYGKYTAASLIGEIDEIMNASHQAVYSVKVERCNLSYDRSYYPKEKENPNNNIKSLEIIDSRLPASTMDYLKNKFASLETLIFNTNATNSCDAQTEEDYAKWWAQMANLCQTPLLNYSISISEFKTQEYIHNIQGSTKLFNTIAPAPTEITLDITNPFDDEDDKMIPLIEMKQNLLRVHLFDSRDSDMFLKNVDFTRLYECLQPFSPSLV</sequence>
<reference evidence="1 2" key="1">
    <citation type="submission" date="2014-09" db="EMBL/GenBank/DDBJ databases">
        <authorList>
            <person name="Ellenberger Sabrina"/>
        </authorList>
    </citation>
    <scope>NUCLEOTIDE SEQUENCE [LARGE SCALE GENOMIC DNA]</scope>
    <source>
        <strain evidence="1 2">CBS 412.66</strain>
    </source>
</reference>
<organism evidence="1 2">
    <name type="scientific">Parasitella parasitica</name>
    <dbReference type="NCBI Taxonomy" id="35722"/>
    <lineage>
        <taxon>Eukaryota</taxon>
        <taxon>Fungi</taxon>
        <taxon>Fungi incertae sedis</taxon>
        <taxon>Mucoromycota</taxon>
        <taxon>Mucoromycotina</taxon>
        <taxon>Mucoromycetes</taxon>
        <taxon>Mucorales</taxon>
        <taxon>Mucorineae</taxon>
        <taxon>Mucoraceae</taxon>
        <taxon>Parasitella</taxon>
    </lineage>
</organism>
<accession>A0A0B7N6W2</accession>
<evidence type="ECO:0000313" key="2">
    <source>
        <dbReference type="Proteomes" id="UP000054107"/>
    </source>
</evidence>
<dbReference type="Proteomes" id="UP000054107">
    <property type="component" value="Unassembled WGS sequence"/>
</dbReference>
<evidence type="ECO:0000313" key="1">
    <source>
        <dbReference type="EMBL" id="CEP10769.1"/>
    </source>
</evidence>
<proteinExistence type="predicted"/>
<name>A0A0B7N6W2_9FUNG</name>
<dbReference type="EMBL" id="LN725192">
    <property type="protein sequence ID" value="CEP10769.1"/>
    <property type="molecule type" value="Genomic_DNA"/>
</dbReference>